<proteinExistence type="predicted"/>
<dbReference type="EMBL" id="JAELUR010000031">
    <property type="protein sequence ID" value="KAG7406846.1"/>
    <property type="molecule type" value="Genomic_DNA"/>
</dbReference>
<name>A0A8J5NJS9_FUSOX</name>
<gene>
    <name evidence="2" type="ORF">Forpi1262_v018214</name>
</gene>
<dbReference type="AlphaFoldDB" id="A0A8J5NJS9"/>
<protein>
    <submittedName>
        <fullName evidence="2">Uncharacterized protein</fullName>
    </submittedName>
</protein>
<reference evidence="2" key="1">
    <citation type="submission" date="2021-04" db="EMBL/GenBank/DDBJ databases">
        <title>First draft genome resource for Brassicaceae pathogens Fusarium oxysporum f. sp. raphani and Fusarium oxysporum f. sp. rapae.</title>
        <authorList>
            <person name="Asai S."/>
        </authorList>
    </citation>
    <scope>NUCLEOTIDE SEQUENCE</scope>
    <source>
        <strain evidence="2">Tf1262</strain>
    </source>
</reference>
<organism evidence="2 3">
    <name type="scientific">Fusarium oxysporum f. sp. raphani</name>
    <dbReference type="NCBI Taxonomy" id="96318"/>
    <lineage>
        <taxon>Eukaryota</taxon>
        <taxon>Fungi</taxon>
        <taxon>Dikarya</taxon>
        <taxon>Ascomycota</taxon>
        <taxon>Pezizomycotina</taxon>
        <taxon>Sordariomycetes</taxon>
        <taxon>Hypocreomycetidae</taxon>
        <taxon>Hypocreales</taxon>
        <taxon>Nectriaceae</taxon>
        <taxon>Fusarium</taxon>
        <taxon>Fusarium oxysporum species complex</taxon>
    </lineage>
</organism>
<comment type="caution">
    <text evidence="2">The sequence shown here is derived from an EMBL/GenBank/DDBJ whole genome shotgun (WGS) entry which is preliminary data.</text>
</comment>
<evidence type="ECO:0000313" key="3">
    <source>
        <dbReference type="Proteomes" id="UP000693942"/>
    </source>
</evidence>
<evidence type="ECO:0000313" key="2">
    <source>
        <dbReference type="EMBL" id="KAG7406846.1"/>
    </source>
</evidence>
<feature type="region of interest" description="Disordered" evidence="1">
    <location>
        <begin position="7"/>
        <end position="29"/>
    </location>
</feature>
<accession>A0A8J5NJS9</accession>
<evidence type="ECO:0000256" key="1">
    <source>
        <dbReference type="SAM" id="MobiDB-lite"/>
    </source>
</evidence>
<sequence length="69" mass="7969">MQVVARRLEAAKSRSSVRHDAGEAGRDRVATRRRHAPLVLDWQGWRTENSFDSFVELTFRLDHPASEHV</sequence>
<dbReference type="Proteomes" id="UP000693942">
    <property type="component" value="Unassembled WGS sequence"/>
</dbReference>